<evidence type="ECO:0000313" key="1">
    <source>
        <dbReference type="EMBL" id="ORW23946.1"/>
    </source>
</evidence>
<name>A0A1X1ZKS8_9MYCO</name>
<dbReference type="OrthoDB" id="583431at2"/>
<dbReference type="Proteomes" id="UP000193529">
    <property type="component" value="Unassembled WGS sequence"/>
</dbReference>
<organism evidence="1 2">
    <name type="scientific">Mycobacterium palustre</name>
    <dbReference type="NCBI Taxonomy" id="153971"/>
    <lineage>
        <taxon>Bacteria</taxon>
        <taxon>Bacillati</taxon>
        <taxon>Actinomycetota</taxon>
        <taxon>Actinomycetes</taxon>
        <taxon>Mycobacteriales</taxon>
        <taxon>Mycobacteriaceae</taxon>
        <taxon>Mycobacterium</taxon>
        <taxon>Mycobacterium simiae complex</taxon>
    </lineage>
</organism>
<dbReference type="AlphaFoldDB" id="A0A1X1ZKS8"/>
<proteinExistence type="predicted"/>
<dbReference type="Pfam" id="PF19458">
    <property type="entry name" value="DUF5995"/>
    <property type="match status" value="1"/>
</dbReference>
<comment type="caution">
    <text evidence="1">The sequence shown here is derived from an EMBL/GenBank/DDBJ whole genome shotgun (WGS) entry which is preliminary data.</text>
</comment>
<reference evidence="1 2" key="1">
    <citation type="submission" date="2016-01" db="EMBL/GenBank/DDBJ databases">
        <title>The new phylogeny of the genus Mycobacterium.</title>
        <authorList>
            <person name="Tarcisio F."/>
            <person name="Conor M."/>
            <person name="Antonella G."/>
            <person name="Elisabetta G."/>
            <person name="Giulia F.S."/>
            <person name="Sara T."/>
            <person name="Anna F."/>
            <person name="Clotilde B."/>
            <person name="Roberto B."/>
            <person name="Veronica D.S."/>
            <person name="Fabio R."/>
            <person name="Monica P."/>
            <person name="Olivier J."/>
            <person name="Enrico T."/>
            <person name="Nicola S."/>
        </authorList>
    </citation>
    <scope>NUCLEOTIDE SEQUENCE [LARGE SCALE GENOMIC DNA]</scope>
    <source>
        <strain evidence="1 2">DSM 44572</strain>
    </source>
</reference>
<keyword evidence="2" id="KW-1185">Reference proteome</keyword>
<dbReference type="STRING" id="153971.AWC19_10405"/>
<sequence length="275" mass="31103">MRSSLVPPRLARATDVDDVVSNVERIIEWSKAAESHLGYFAAVYKRVTLAIRDDIDRGGFQDGRRVAQLDVAFAQRYFDALNAHFHPGEYHGLTLPWEVPFVGDHDGEAVILQHLMSAFTAHISFDLGMACFAVAADSLDTLEPDFNRVNALLCSQMPGMVEEMQRLSPGLVWMRRLIPDELGFFDRVLTNMRQGAWLFAYSMAAHRDAAEQKRVHQAAWTAALASWYLHPPSRFRLFPVLARAVAKRESTDVAENIAALEQRSNTPDELHHRYL</sequence>
<dbReference type="RefSeq" id="WP_085078844.1">
    <property type="nucleotide sequence ID" value="NZ_JACKRZ010000051.1"/>
</dbReference>
<dbReference type="EMBL" id="LQPJ01000105">
    <property type="protein sequence ID" value="ORW23946.1"/>
    <property type="molecule type" value="Genomic_DNA"/>
</dbReference>
<accession>A0A1X1ZKS8</accession>
<gene>
    <name evidence="1" type="ORF">AWC19_10405</name>
</gene>
<evidence type="ECO:0000313" key="2">
    <source>
        <dbReference type="Proteomes" id="UP000193529"/>
    </source>
</evidence>
<dbReference type="InterPro" id="IPR046037">
    <property type="entry name" value="DUF5995"/>
</dbReference>
<protein>
    <submittedName>
        <fullName evidence="1">Uncharacterized protein</fullName>
    </submittedName>
</protein>